<sequence>MLNVLVFRTNINTDQRIHQAACQLCKLQGQSADAVCRWSIDLEDCDCVLRIETKSLTESDIIRLLTRAGLQCTVLN</sequence>
<accession>A0A6G9AIA2</accession>
<keyword evidence="2" id="KW-1185">Reference proteome</keyword>
<name>A0A6G9AIA2_9BACT</name>
<gene>
    <name evidence="1" type="ORF">G8759_05875</name>
</gene>
<dbReference type="Proteomes" id="UP000501802">
    <property type="component" value="Chromosome"/>
</dbReference>
<dbReference type="AlphaFoldDB" id="A0A6G9AIA2"/>
<evidence type="ECO:0000313" key="2">
    <source>
        <dbReference type="Proteomes" id="UP000501802"/>
    </source>
</evidence>
<evidence type="ECO:0000313" key="1">
    <source>
        <dbReference type="EMBL" id="QIP12191.1"/>
    </source>
</evidence>
<reference evidence="1 2" key="1">
    <citation type="submission" date="2020-03" db="EMBL/GenBank/DDBJ databases">
        <authorList>
            <person name="Kim M.K."/>
        </authorList>
    </citation>
    <scope>NUCLEOTIDE SEQUENCE [LARGE SCALE GENOMIC DNA]</scope>
    <source>
        <strain evidence="1 2">BT328</strain>
    </source>
</reference>
<dbReference type="EMBL" id="CP050063">
    <property type="protein sequence ID" value="QIP12191.1"/>
    <property type="molecule type" value="Genomic_DNA"/>
</dbReference>
<protein>
    <recommendedName>
        <fullName evidence="3">Copper chaperone</fullName>
    </recommendedName>
</protein>
<evidence type="ECO:0008006" key="3">
    <source>
        <dbReference type="Google" id="ProtNLM"/>
    </source>
</evidence>
<proteinExistence type="predicted"/>
<dbReference type="KEGG" id="spib:G8759_05875"/>
<organism evidence="1 2">
    <name type="scientific">Spirosoma aureum</name>
    <dbReference type="NCBI Taxonomy" id="2692134"/>
    <lineage>
        <taxon>Bacteria</taxon>
        <taxon>Pseudomonadati</taxon>
        <taxon>Bacteroidota</taxon>
        <taxon>Cytophagia</taxon>
        <taxon>Cytophagales</taxon>
        <taxon>Cytophagaceae</taxon>
        <taxon>Spirosoma</taxon>
    </lineage>
</organism>
<dbReference type="RefSeq" id="WP_167206089.1">
    <property type="nucleotide sequence ID" value="NZ_CP050063.1"/>
</dbReference>